<keyword evidence="1" id="KW-0812">Transmembrane</keyword>
<keyword evidence="1" id="KW-0472">Membrane</keyword>
<dbReference type="EMBL" id="JANRMI010000002">
    <property type="protein sequence ID" value="MDG0816355.1"/>
    <property type="molecule type" value="Genomic_DNA"/>
</dbReference>
<dbReference type="Proteomes" id="UP001152321">
    <property type="component" value="Unassembled WGS sequence"/>
</dbReference>
<reference evidence="2" key="1">
    <citation type="submission" date="2022-08" db="EMBL/GenBank/DDBJ databases">
        <title>Novel Bdellovibrio Species Isolated from Svalbard: Designation Bdellovibrio svalbardensis.</title>
        <authorList>
            <person name="Mitchell R.J."/>
            <person name="Choi S.Y."/>
        </authorList>
    </citation>
    <scope>NUCLEOTIDE SEQUENCE</scope>
    <source>
        <strain evidence="2">PAP01</strain>
    </source>
</reference>
<name>A0ABT6DHN0_9BACT</name>
<evidence type="ECO:0000313" key="3">
    <source>
        <dbReference type="Proteomes" id="UP001152321"/>
    </source>
</evidence>
<keyword evidence="1" id="KW-1133">Transmembrane helix</keyword>
<evidence type="ECO:0000313" key="2">
    <source>
        <dbReference type="EMBL" id="MDG0816355.1"/>
    </source>
</evidence>
<proteinExistence type="predicted"/>
<comment type="caution">
    <text evidence="2">The sequence shown here is derived from an EMBL/GenBank/DDBJ whole genome shotgun (WGS) entry which is preliminary data.</text>
</comment>
<keyword evidence="3" id="KW-1185">Reference proteome</keyword>
<gene>
    <name evidence="2" type="ORF">NWE73_08275</name>
</gene>
<accession>A0ABT6DHN0</accession>
<dbReference type="InterPro" id="IPR012902">
    <property type="entry name" value="N_methyl_site"/>
</dbReference>
<dbReference type="NCBIfam" id="TIGR02532">
    <property type="entry name" value="IV_pilin_GFxxxE"/>
    <property type="match status" value="1"/>
</dbReference>
<feature type="transmembrane region" description="Helical" evidence="1">
    <location>
        <begin position="20"/>
        <end position="41"/>
    </location>
</feature>
<dbReference type="RefSeq" id="WP_277577833.1">
    <property type="nucleotide sequence ID" value="NZ_JANRMI010000002.1"/>
</dbReference>
<evidence type="ECO:0000256" key="1">
    <source>
        <dbReference type="SAM" id="Phobius"/>
    </source>
</evidence>
<protein>
    <submittedName>
        <fullName evidence="2">Prepilin-type N-terminal cleavage/methylation domain-containing protein</fullName>
    </submittedName>
</protein>
<organism evidence="2 3">
    <name type="scientific">Bdellovibrio svalbardensis</name>
    <dbReference type="NCBI Taxonomy" id="2972972"/>
    <lineage>
        <taxon>Bacteria</taxon>
        <taxon>Pseudomonadati</taxon>
        <taxon>Bdellovibrionota</taxon>
        <taxon>Bdellovibrionia</taxon>
        <taxon>Bdellovibrionales</taxon>
        <taxon>Pseudobdellovibrionaceae</taxon>
        <taxon>Bdellovibrio</taxon>
    </lineage>
</organism>
<sequence>MKNLNMIVKVNNRGFTAIEVMVGIGLMALVTAAIVSTQVVVSKDQNDLRVKLDQEIDQSLAERIIFSDFNGIEPSYNNIRIKDDNGLSFFDYYPDVPANMINGSLQRTVTVKGNTPVLEVSVVSQDLSLGSTMNYDPTAAYDIGPAPTDFNIAASLNFKSLNKNNWITSPQLGNRPGFWSDGVTLMLDTPAKLRPVVNGKMDMSIPPRSPIFVGYVQGSALVSLGGTDVGSMFNLTNPETLAPIGSADEFLRNAPSIGGGQTLIRLKAIKVIKYYLEPQKSVEADCQEAGSSNKYYHSNLYKIVYRNGKYSGSQMLADKVCSFVMHRDSILKRLIYFKINKVKDTLKENTAGL</sequence>